<name>A0A6C0INT8_9ZZZZ</name>
<evidence type="ECO:0000313" key="2">
    <source>
        <dbReference type="EMBL" id="QHT94864.1"/>
    </source>
</evidence>
<sequence>MFLWILQTTIISVVLIATIHYIFLFFKNNLTIPKTKDLVNKPVENYKKMLNINEKVQTTNTDSMKDELKEYLQSLNPIKNVPNTKPLEKTKNEIEESGNFFQGTGQAPYSNF</sequence>
<proteinExistence type="predicted"/>
<evidence type="ECO:0000256" key="1">
    <source>
        <dbReference type="SAM" id="Phobius"/>
    </source>
</evidence>
<protein>
    <submittedName>
        <fullName evidence="2">Uncharacterized protein</fullName>
    </submittedName>
</protein>
<organism evidence="2">
    <name type="scientific">viral metagenome</name>
    <dbReference type="NCBI Taxonomy" id="1070528"/>
    <lineage>
        <taxon>unclassified sequences</taxon>
        <taxon>metagenomes</taxon>
        <taxon>organismal metagenomes</taxon>
    </lineage>
</organism>
<dbReference type="EMBL" id="MN740232">
    <property type="protein sequence ID" value="QHT94864.1"/>
    <property type="molecule type" value="Genomic_DNA"/>
</dbReference>
<reference evidence="2" key="1">
    <citation type="journal article" date="2020" name="Nature">
        <title>Giant virus diversity and host interactions through global metagenomics.</title>
        <authorList>
            <person name="Schulz F."/>
            <person name="Roux S."/>
            <person name="Paez-Espino D."/>
            <person name="Jungbluth S."/>
            <person name="Walsh D.A."/>
            <person name="Denef V.J."/>
            <person name="McMahon K.D."/>
            <person name="Konstantinidis K.T."/>
            <person name="Eloe-Fadrosh E.A."/>
            <person name="Kyrpides N.C."/>
            <person name="Woyke T."/>
        </authorList>
    </citation>
    <scope>NUCLEOTIDE SEQUENCE</scope>
    <source>
        <strain evidence="2">GVMAG-M-3300024261-37</strain>
    </source>
</reference>
<keyword evidence="1" id="KW-1133">Transmembrane helix</keyword>
<keyword evidence="1" id="KW-0472">Membrane</keyword>
<dbReference type="AlphaFoldDB" id="A0A6C0INT8"/>
<feature type="transmembrane region" description="Helical" evidence="1">
    <location>
        <begin position="6"/>
        <end position="26"/>
    </location>
</feature>
<keyword evidence="1" id="KW-0812">Transmembrane</keyword>
<accession>A0A6C0INT8</accession>